<dbReference type="InterPro" id="IPR018376">
    <property type="entry name" value="Enoyl-CoA_hyd/isom_CS"/>
</dbReference>
<dbReference type="PANTHER" id="PTHR43459:SF1">
    <property type="entry name" value="EG:BACN32G11.4 PROTEIN"/>
    <property type="match status" value="1"/>
</dbReference>
<comment type="caution">
    <text evidence="2">The sequence shown here is derived from an EMBL/GenBank/DDBJ whole genome shotgun (WGS) entry which is preliminary data.</text>
</comment>
<dbReference type="PANTHER" id="PTHR43459">
    <property type="entry name" value="ENOYL-COA HYDRATASE"/>
    <property type="match status" value="1"/>
</dbReference>
<dbReference type="PROSITE" id="PS00166">
    <property type="entry name" value="ENOYL_COA_HYDRATASE"/>
    <property type="match status" value="1"/>
</dbReference>
<dbReference type="EMBL" id="RJKE01000001">
    <property type="protein sequence ID" value="ROO84572.1"/>
    <property type="molecule type" value="Genomic_DNA"/>
</dbReference>
<evidence type="ECO:0000256" key="1">
    <source>
        <dbReference type="RuleBase" id="RU003707"/>
    </source>
</evidence>
<sequence>MEGKTLRLERRDDGVRVLTLDDPARHNALSFAMRDELLEAAALVKADREARVLVVTGEGRSFCSGADLNELFGGDLPVGDLRERLKGVYAGFLALRELEIPTIAAVRGHAIGAGLNLAMCCDIRLASPTAKFSATFAKIGLHPGGGATYFLVQALGKQRALAMLLEGGTYAGEEAVRHGLALSLHDDPLEEALAMAARVAALPPELARDIKTAVGLTDDGLAATVGFEAWAQASSGTRPAARAVLAARAAKR</sequence>
<dbReference type="NCBIfam" id="NF004525">
    <property type="entry name" value="PRK05870.1"/>
    <property type="match status" value="1"/>
</dbReference>
<name>A0A3N1CTD5_9ACTN</name>
<evidence type="ECO:0000313" key="2">
    <source>
        <dbReference type="EMBL" id="ROO84572.1"/>
    </source>
</evidence>
<reference evidence="2 3" key="1">
    <citation type="submission" date="2018-11" db="EMBL/GenBank/DDBJ databases">
        <title>Sequencing the genomes of 1000 actinobacteria strains.</title>
        <authorList>
            <person name="Klenk H.-P."/>
        </authorList>
    </citation>
    <scope>NUCLEOTIDE SEQUENCE [LARGE SCALE GENOMIC DNA]</scope>
    <source>
        <strain evidence="2 3">DSM 44254</strain>
    </source>
</reference>
<organism evidence="2 3">
    <name type="scientific">Actinocorallia herbida</name>
    <dbReference type="NCBI Taxonomy" id="58109"/>
    <lineage>
        <taxon>Bacteria</taxon>
        <taxon>Bacillati</taxon>
        <taxon>Actinomycetota</taxon>
        <taxon>Actinomycetes</taxon>
        <taxon>Streptosporangiales</taxon>
        <taxon>Thermomonosporaceae</taxon>
        <taxon>Actinocorallia</taxon>
    </lineage>
</organism>
<evidence type="ECO:0000313" key="3">
    <source>
        <dbReference type="Proteomes" id="UP000272400"/>
    </source>
</evidence>
<dbReference type="InterPro" id="IPR029045">
    <property type="entry name" value="ClpP/crotonase-like_dom_sf"/>
</dbReference>
<dbReference type="AlphaFoldDB" id="A0A3N1CTD5"/>
<gene>
    <name evidence="2" type="ORF">EDD29_2099</name>
</gene>
<dbReference type="RefSeq" id="WP_211359629.1">
    <property type="nucleotide sequence ID" value="NZ_RJKE01000001.1"/>
</dbReference>
<dbReference type="InterPro" id="IPR001753">
    <property type="entry name" value="Enoyl-CoA_hydra/iso"/>
</dbReference>
<dbReference type="SUPFAM" id="SSF52096">
    <property type="entry name" value="ClpP/crotonase"/>
    <property type="match status" value="1"/>
</dbReference>
<dbReference type="Pfam" id="PF00378">
    <property type="entry name" value="ECH_1"/>
    <property type="match status" value="1"/>
</dbReference>
<dbReference type="CDD" id="cd06558">
    <property type="entry name" value="crotonase-like"/>
    <property type="match status" value="1"/>
</dbReference>
<keyword evidence="3" id="KW-1185">Reference proteome</keyword>
<dbReference type="Gene3D" id="3.90.226.10">
    <property type="entry name" value="2-enoyl-CoA Hydratase, Chain A, domain 1"/>
    <property type="match status" value="1"/>
</dbReference>
<accession>A0A3N1CTD5</accession>
<protein>
    <submittedName>
        <fullName evidence="2">Enoyl-CoA hydratase</fullName>
    </submittedName>
</protein>
<dbReference type="GO" id="GO:0003824">
    <property type="term" value="F:catalytic activity"/>
    <property type="evidence" value="ECO:0007669"/>
    <property type="project" value="InterPro"/>
</dbReference>
<dbReference type="Proteomes" id="UP000272400">
    <property type="component" value="Unassembled WGS sequence"/>
</dbReference>
<proteinExistence type="inferred from homology"/>
<comment type="similarity">
    <text evidence="1">Belongs to the enoyl-CoA hydratase/isomerase family.</text>
</comment>